<dbReference type="PANTHER" id="PTHR31996">
    <property type="entry name" value="COILED-COIL DOMAIN-CONTAINING PROTEIN 115"/>
    <property type="match status" value="1"/>
</dbReference>
<comment type="caution">
    <text evidence="2">The sequence shown here is derived from an EMBL/GenBank/DDBJ whole genome shotgun (WGS) entry which is preliminary data.</text>
</comment>
<dbReference type="PANTHER" id="PTHR31996:SF2">
    <property type="entry name" value="COILED-COIL DOMAIN-CONTAINING PROTEIN 115"/>
    <property type="match status" value="1"/>
</dbReference>
<sequence>MHESIDDVCKAIDENLLRNLELMEEKININVQMEQILRDGYIELAKAKYIRGKESISILQVPVDDERVVTLYELETKLTEETGKIIPNFDLSLKIFDKDEDKIQDPIKWFGVLVPQSLRIAQKRFQETLYLAVRAANVQAEITSVLDKLQSLYFLKHTSYSTDVTKE</sequence>
<protein>
    <recommendedName>
        <fullName evidence="1">Vacuolar ATPase assembly protein VMA22</fullName>
    </recommendedName>
</protein>
<dbReference type="Proteomes" id="UP001642520">
    <property type="component" value="Unassembled WGS sequence"/>
</dbReference>
<name>A0ABP1N418_XYLVO</name>
<evidence type="ECO:0000313" key="2">
    <source>
        <dbReference type="EMBL" id="CAL7934323.1"/>
    </source>
</evidence>
<evidence type="ECO:0000256" key="1">
    <source>
        <dbReference type="ARBA" id="ARBA00093634"/>
    </source>
</evidence>
<gene>
    <name evidence="2" type="ORF">XYLVIOL_LOCUS956</name>
</gene>
<dbReference type="InterPro" id="IPR040357">
    <property type="entry name" value="Vma22/CCDC115"/>
</dbReference>
<reference evidence="2 3" key="1">
    <citation type="submission" date="2024-08" db="EMBL/GenBank/DDBJ databases">
        <authorList>
            <person name="Will J Nash"/>
            <person name="Angela Man"/>
            <person name="Seanna McTaggart"/>
            <person name="Kendall Baker"/>
            <person name="Tom Barker"/>
            <person name="Leah Catchpole"/>
            <person name="Alex Durrant"/>
            <person name="Karim Gharbi"/>
            <person name="Naomi Irish"/>
            <person name="Gemy Kaithakottil"/>
            <person name="Debby Ku"/>
            <person name="Aaliyah Providence"/>
            <person name="Felix Shaw"/>
            <person name="David Swarbreck"/>
            <person name="Chris Watkins"/>
            <person name="Ann M. McCartney"/>
            <person name="Giulio Formenti"/>
            <person name="Alice Mouton"/>
            <person name="Noel Vella"/>
            <person name="Bjorn M von Reumont"/>
            <person name="Adriana Vella"/>
            <person name="Wilfried Haerty"/>
        </authorList>
    </citation>
    <scope>NUCLEOTIDE SEQUENCE [LARGE SCALE GENOMIC DNA]</scope>
</reference>
<dbReference type="Pfam" id="PF21730">
    <property type="entry name" value="Vma22_CCDC115"/>
    <property type="match status" value="1"/>
</dbReference>
<keyword evidence="3" id="KW-1185">Reference proteome</keyword>
<dbReference type="EMBL" id="CAXAJV020001281">
    <property type="protein sequence ID" value="CAL7934323.1"/>
    <property type="molecule type" value="Genomic_DNA"/>
</dbReference>
<accession>A0ABP1N418</accession>
<organism evidence="2 3">
    <name type="scientific">Xylocopa violacea</name>
    <name type="common">Violet carpenter bee</name>
    <name type="synonym">Apis violacea</name>
    <dbReference type="NCBI Taxonomy" id="135666"/>
    <lineage>
        <taxon>Eukaryota</taxon>
        <taxon>Metazoa</taxon>
        <taxon>Ecdysozoa</taxon>
        <taxon>Arthropoda</taxon>
        <taxon>Hexapoda</taxon>
        <taxon>Insecta</taxon>
        <taxon>Pterygota</taxon>
        <taxon>Neoptera</taxon>
        <taxon>Endopterygota</taxon>
        <taxon>Hymenoptera</taxon>
        <taxon>Apocrita</taxon>
        <taxon>Aculeata</taxon>
        <taxon>Apoidea</taxon>
        <taxon>Anthophila</taxon>
        <taxon>Apidae</taxon>
        <taxon>Xylocopa</taxon>
        <taxon>Xylocopa</taxon>
    </lineage>
</organism>
<dbReference type="Gene3D" id="1.10.287.3240">
    <property type="match status" value="1"/>
</dbReference>
<proteinExistence type="predicted"/>
<evidence type="ECO:0000313" key="3">
    <source>
        <dbReference type="Proteomes" id="UP001642520"/>
    </source>
</evidence>